<gene>
    <name evidence="1" type="ORF">MDCFG202_LOCUS335280</name>
</gene>
<evidence type="ECO:0000313" key="2">
    <source>
        <dbReference type="Proteomes" id="UP000746612"/>
    </source>
</evidence>
<dbReference type="AlphaFoldDB" id="A0A2H3HKW0"/>
<dbReference type="InterPro" id="IPR036236">
    <property type="entry name" value="Znf_C2H2_sf"/>
</dbReference>
<dbReference type="EMBL" id="CAJPIJ010000148">
    <property type="protein sequence ID" value="CAG1990800.1"/>
    <property type="molecule type" value="Genomic_DNA"/>
</dbReference>
<accession>A0A2H3HKW0</accession>
<name>A0A2H3HKW0_GIBZA</name>
<dbReference type="Proteomes" id="UP000746612">
    <property type="component" value="Unassembled WGS sequence"/>
</dbReference>
<dbReference type="PROSITE" id="PS50157">
    <property type="entry name" value="ZINC_FINGER_C2H2_2"/>
    <property type="match status" value="1"/>
</dbReference>
<evidence type="ECO:0000313" key="1">
    <source>
        <dbReference type="EMBL" id="CAG1990800.1"/>
    </source>
</evidence>
<comment type="caution">
    <text evidence="1">The sequence shown here is derived from an EMBL/GenBank/DDBJ whole genome shotgun (WGS) entry which is preliminary data.</text>
</comment>
<sequence>MAMINPTPLACSLSRARGFLAGLIFINSLPKIAGQDFNANIRLFQNTKQWTVLQHVHRQLEETRLRLVEVKRTISLECPDKTLASFNNPTSFYEAAISSFHNTLLGLPPTTLGGVVALCAMSHATSCYLYSTGIQVAFDPFSDFDLWRSTISNDEHQQAFDDLMMAACQEPYLTTLMNPFPIFQDEINLPSEDLNLLWSPDPITNTLIPFLITHNAAGESQAPDLQSLQGSPIVANLTHFLEQCGELPLILCGRDATADMCYFIGAPISTESGDEQDLKHLYIQLLRERGPLHGPVTQGIVSIVERFVDLGYLQSVDEVPDYMLLIGKEILPSNKTFLELCKSAWATLAEAKRRLHNIPCGKCGKVFTRPGNMKRHMERKARCAPLICNTLGKL</sequence>
<dbReference type="SUPFAM" id="SSF57667">
    <property type="entry name" value="beta-beta-alpha zinc fingers"/>
    <property type="match status" value="1"/>
</dbReference>
<organism evidence="1 2">
    <name type="scientific">Gibberella zeae</name>
    <name type="common">Wheat head blight fungus</name>
    <name type="synonym">Fusarium graminearum</name>
    <dbReference type="NCBI Taxonomy" id="5518"/>
    <lineage>
        <taxon>Eukaryota</taxon>
        <taxon>Fungi</taxon>
        <taxon>Dikarya</taxon>
        <taxon>Ascomycota</taxon>
        <taxon>Pezizomycotina</taxon>
        <taxon>Sordariomycetes</taxon>
        <taxon>Hypocreomycetidae</taxon>
        <taxon>Hypocreales</taxon>
        <taxon>Nectriaceae</taxon>
        <taxon>Fusarium</taxon>
    </lineage>
</organism>
<dbReference type="OMA" id="INITRTQ"/>
<reference evidence="1" key="1">
    <citation type="submission" date="2021-03" db="EMBL/GenBank/DDBJ databases">
        <authorList>
            <person name="Alouane T."/>
            <person name="Langin T."/>
            <person name="Bonhomme L."/>
        </authorList>
    </citation>
    <scope>NUCLEOTIDE SEQUENCE</scope>
    <source>
        <strain evidence="1">MDC_Fg202</strain>
    </source>
</reference>
<proteinExistence type="predicted"/>
<protein>
    <submittedName>
        <fullName evidence="1">Uncharacterized protein</fullName>
    </submittedName>
</protein>
<dbReference type="InterPro" id="IPR013087">
    <property type="entry name" value="Znf_C2H2_type"/>
</dbReference>
<dbReference type="Gene3D" id="3.30.160.60">
    <property type="entry name" value="Classic Zinc Finger"/>
    <property type="match status" value="1"/>
</dbReference>